<evidence type="ECO:0000313" key="4">
    <source>
        <dbReference type="Proteomes" id="UP000076871"/>
    </source>
</evidence>
<dbReference type="PANTHER" id="PTHR28125">
    <property type="entry name" value="MEIOTIC EXPRESSION UP-REGULATED PROTEIN 26"/>
    <property type="match status" value="1"/>
</dbReference>
<organism evidence="3 4">
    <name type="scientific">Laetiporus sulphureus 93-53</name>
    <dbReference type="NCBI Taxonomy" id="1314785"/>
    <lineage>
        <taxon>Eukaryota</taxon>
        <taxon>Fungi</taxon>
        <taxon>Dikarya</taxon>
        <taxon>Basidiomycota</taxon>
        <taxon>Agaricomycotina</taxon>
        <taxon>Agaricomycetes</taxon>
        <taxon>Polyporales</taxon>
        <taxon>Laetiporus</taxon>
    </lineage>
</organism>
<evidence type="ECO:0000256" key="1">
    <source>
        <dbReference type="SAM" id="MobiDB-lite"/>
    </source>
</evidence>
<dbReference type="RefSeq" id="XP_040759414.1">
    <property type="nucleotide sequence ID" value="XM_040906648.1"/>
</dbReference>
<dbReference type="GeneID" id="63823677"/>
<feature type="compositionally biased region" description="Basic and acidic residues" evidence="1">
    <location>
        <begin position="210"/>
        <end position="219"/>
    </location>
</feature>
<evidence type="ECO:0000313" key="3">
    <source>
        <dbReference type="EMBL" id="KZT01674.1"/>
    </source>
</evidence>
<dbReference type="OrthoDB" id="5595379at2759"/>
<feature type="compositionally biased region" description="Low complexity" evidence="1">
    <location>
        <begin position="171"/>
        <end position="183"/>
    </location>
</feature>
<dbReference type="InParanoid" id="A0A165BUG5"/>
<gene>
    <name evidence="3" type="ORF">LAESUDRAFT_707113</name>
</gene>
<dbReference type="Pfam" id="PF14616">
    <property type="entry name" value="Rua1_C"/>
    <property type="match status" value="1"/>
</dbReference>
<feature type="domain" description="Transcription regulator Rua1 C-terminal" evidence="2">
    <location>
        <begin position="384"/>
        <end position="506"/>
    </location>
</feature>
<keyword evidence="4" id="KW-1185">Reference proteome</keyword>
<feature type="region of interest" description="Disordered" evidence="1">
    <location>
        <begin position="171"/>
        <end position="228"/>
    </location>
</feature>
<evidence type="ECO:0000259" key="2">
    <source>
        <dbReference type="Pfam" id="PF14616"/>
    </source>
</evidence>
<dbReference type="STRING" id="1314785.A0A165BUG5"/>
<feature type="compositionally biased region" description="Low complexity" evidence="1">
    <location>
        <begin position="191"/>
        <end position="209"/>
    </location>
</feature>
<dbReference type="Proteomes" id="UP000076871">
    <property type="component" value="Unassembled WGS sequence"/>
</dbReference>
<dbReference type="AlphaFoldDB" id="A0A165BUG5"/>
<dbReference type="PANTHER" id="PTHR28125:SF2">
    <property type="entry name" value="MEIOTIC EXPRESSION UP-REGULATED PROTEIN 26"/>
    <property type="match status" value="1"/>
</dbReference>
<proteinExistence type="predicted"/>
<accession>A0A165BUG5</accession>
<sequence>MEFSKDCLTRDADVLEPPTGAYTYSPRVFRESALRQTNDPVVPDTDPYLYQPTDNGSPFVISPRPNFNVFSPPLFIGSSIGEDLKSVFERFPVTPFQEIFASSPIGFWAAASSSVSPVVRHTSPDVDATRSKAGSSASVSERKIPSFAAYRMAQERRAPLIFGSPTRSVSSLSSLSPVSSCPSAAETPCRSQDSLLTSSSSLGKSVSRSAVHDDPDLRRPALATGGQSMSKNLSHLHESLEGVTDGVLARSRYNIRPRKFVRGSEPASKPVPQSKILNEEDPEGPVERPLGRPHKRLRLEESTKSSPEGGPSMENGEPGSIHIISTKLPVNIPRRTFPLRIPINPEFPLFYRRFAVSSYREEESESYLSYRSLSEATFNPPRGPLDLYTPRFVKGRGSTKVGLCPCCCESIARGGENKKVWLSTKFSAFNYHMQYAHGISAMTGCPFSPPIAFRTVARHNVGKHEKAALIEGKCHKCLKWVTIEGVKDIPTKVKEIYWWKHAAACHQGSTIEGECDIYLEDKVYKEIADE</sequence>
<protein>
    <recommendedName>
        <fullName evidence="2">Transcription regulator Rua1 C-terminal domain-containing protein</fullName>
    </recommendedName>
</protein>
<reference evidence="3 4" key="1">
    <citation type="journal article" date="2016" name="Mol. Biol. Evol.">
        <title>Comparative Genomics of Early-Diverging Mushroom-Forming Fungi Provides Insights into the Origins of Lignocellulose Decay Capabilities.</title>
        <authorList>
            <person name="Nagy L.G."/>
            <person name="Riley R."/>
            <person name="Tritt A."/>
            <person name="Adam C."/>
            <person name="Daum C."/>
            <person name="Floudas D."/>
            <person name="Sun H."/>
            <person name="Yadav J.S."/>
            <person name="Pangilinan J."/>
            <person name="Larsson K.H."/>
            <person name="Matsuura K."/>
            <person name="Barry K."/>
            <person name="Labutti K."/>
            <person name="Kuo R."/>
            <person name="Ohm R.A."/>
            <person name="Bhattacharya S.S."/>
            <person name="Shirouzu T."/>
            <person name="Yoshinaga Y."/>
            <person name="Martin F.M."/>
            <person name="Grigoriev I.V."/>
            <person name="Hibbett D.S."/>
        </authorList>
    </citation>
    <scope>NUCLEOTIDE SEQUENCE [LARGE SCALE GENOMIC DNA]</scope>
    <source>
        <strain evidence="3 4">93-53</strain>
    </source>
</reference>
<dbReference type="InterPro" id="IPR028012">
    <property type="entry name" value="Rua1_C"/>
</dbReference>
<feature type="region of interest" description="Disordered" evidence="1">
    <location>
        <begin position="259"/>
        <end position="320"/>
    </location>
</feature>
<dbReference type="EMBL" id="KV427661">
    <property type="protein sequence ID" value="KZT01674.1"/>
    <property type="molecule type" value="Genomic_DNA"/>
</dbReference>
<name>A0A165BUG5_9APHY</name>